<name>A0A951UBD4_9CYAN</name>
<dbReference type="Gene3D" id="1.25.40.10">
    <property type="entry name" value="Tetratricopeptide repeat domain"/>
    <property type="match status" value="1"/>
</dbReference>
<dbReference type="PANTHER" id="PTHR12558">
    <property type="entry name" value="CELL DIVISION CYCLE 16,23,27"/>
    <property type="match status" value="1"/>
</dbReference>
<protein>
    <submittedName>
        <fullName evidence="3">Tetratricopeptide repeat protein</fullName>
    </submittedName>
</protein>
<keyword evidence="2" id="KW-0472">Membrane</keyword>
<dbReference type="AlphaFoldDB" id="A0A951UBD4"/>
<dbReference type="PANTHER" id="PTHR12558:SF13">
    <property type="entry name" value="CELL DIVISION CYCLE PROTEIN 27 HOMOLOG"/>
    <property type="match status" value="1"/>
</dbReference>
<dbReference type="Pfam" id="PF13424">
    <property type="entry name" value="TPR_12"/>
    <property type="match status" value="1"/>
</dbReference>
<feature type="repeat" description="TPR" evidence="1">
    <location>
        <begin position="231"/>
        <end position="264"/>
    </location>
</feature>
<dbReference type="SUPFAM" id="SSF48452">
    <property type="entry name" value="TPR-like"/>
    <property type="match status" value="2"/>
</dbReference>
<dbReference type="SMART" id="SM00028">
    <property type="entry name" value="TPR"/>
    <property type="match status" value="5"/>
</dbReference>
<dbReference type="InterPro" id="IPR002885">
    <property type="entry name" value="PPR_rpt"/>
</dbReference>
<dbReference type="EMBL" id="JAHHIF010000032">
    <property type="protein sequence ID" value="MBW4546930.1"/>
    <property type="molecule type" value="Genomic_DNA"/>
</dbReference>
<proteinExistence type="predicted"/>
<gene>
    <name evidence="3" type="ORF">KME25_21175</name>
</gene>
<evidence type="ECO:0000256" key="2">
    <source>
        <dbReference type="SAM" id="Phobius"/>
    </source>
</evidence>
<dbReference type="PROSITE" id="PS50005">
    <property type="entry name" value="TPR"/>
    <property type="match status" value="1"/>
</dbReference>
<evidence type="ECO:0000313" key="3">
    <source>
        <dbReference type="EMBL" id="MBW4546930.1"/>
    </source>
</evidence>
<organism evidence="3 4">
    <name type="scientific">Symplocastrum torsivum CPER-KK1</name>
    <dbReference type="NCBI Taxonomy" id="450513"/>
    <lineage>
        <taxon>Bacteria</taxon>
        <taxon>Bacillati</taxon>
        <taxon>Cyanobacteriota</taxon>
        <taxon>Cyanophyceae</taxon>
        <taxon>Oscillatoriophycideae</taxon>
        <taxon>Oscillatoriales</taxon>
        <taxon>Microcoleaceae</taxon>
        <taxon>Symplocastrum</taxon>
    </lineage>
</organism>
<sequence>MKSTNYHEYGDKPETRKRFWLPLLVALPVVGILLSVPVGLRFLNGEAGLDTPYRYRFSRPPSGTTTLALGKEMAFYQERIRQNPEDGLDRASLAGTYLKKARATGDASWYLLAEQTAQQSLAKLPFHNDGAVLALAQVAQARHDFAEAIRLAEKASGKEDALSIMVTAKLATGKVEEASIVADSLVNLTPTLGALTLQGLVKVAQGKDDAALQSFQQALAAEEPGETGGSIWTRTLLGRFYFKRGELKKAHALYKESLRVLPQYPPALLNLAELEVRQGNYKTAEGYYSKFFLASKNSPTVYDHVALRGMARVKDLSGDQPEAKSWRDKAEARLRQEAAAFGHRRELARLVLERGSSKDIDEALTLMQMEVRVRRDAETLGTLAEALSRSGRWPEARTVMQEALRSGIRDPGLFHQAGVIEQALGNQSQSLAFFRLAQETDPTFDEQAQRALGLGVGLLGMN</sequence>
<dbReference type="InterPro" id="IPR019734">
    <property type="entry name" value="TPR_rpt"/>
</dbReference>
<evidence type="ECO:0000313" key="4">
    <source>
        <dbReference type="Proteomes" id="UP000753908"/>
    </source>
</evidence>
<keyword evidence="2" id="KW-1133">Transmembrane helix</keyword>
<comment type="caution">
    <text evidence="3">The sequence shown here is derived from an EMBL/GenBank/DDBJ whole genome shotgun (WGS) entry which is preliminary data.</text>
</comment>
<reference evidence="3" key="1">
    <citation type="submission" date="2021-05" db="EMBL/GenBank/DDBJ databases">
        <authorList>
            <person name="Pietrasiak N."/>
            <person name="Ward R."/>
            <person name="Stajich J.E."/>
            <person name="Kurbessoian T."/>
        </authorList>
    </citation>
    <scope>NUCLEOTIDE SEQUENCE</scope>
    <source>
        <strain evidence="3">CPER-KK1</strain>
    </source>
</reference>
<keyword evidence="1" id="KW-0802">TPR repeat</keyword>
<dbReference type="Proteomes" id="UP000753908">
    <property type="component" value="Unassembled WGS sequence"/>
</dbReference>
<feature type="transmembrane region" description="Helical" evidence="2">
    <location>
        <begin position="20"/>
        <end position="43"/>
    </location>
</feature>
<dbReference type="Pfam" id="PF13374">
    <property type="entry name" value="TPR_10"/>
    <property type="match status" value="1"/>
</dbReference>
<dbReference type="InterPro" id="IPR011990">
    <property type="entry name" value="TPR-like_helical_dom_sf"/>
</dbReference>
<reference evidence="3" key="2">
    <citation type="journal article" date="2022" name="Microbiol. Resour. Announc.">
        <title>Metagenome Sequencing to Explore Phylogenomics of Terrestrial Cyanobacteria.</title>
        <authorList>
            <person name="Ward R.D."/>
            <person name="Stajich J.E."/>
            <person name="Johansen J.R."/>
            <person name="Huntemann M."/>
            <person name="Clum A."/>
            <person name="Foster B."/>
            <person name="Foster B."/>
            <person name="Roux S."/>
            <person name="Palaniappan K."/>
            <person name="Varghese N."/>
            <person name="Mukherjee S."/>
            <person name="Reddy T.B.K."/>
            <person name="Daum C."/>
            <person name="Copeland A."/>
            <person name="Chen I.A."/>
            <person name="Ivanova N.N."/>
            <person name="Kyrpides N.C."/>
            <person name="Shapiro N."/>
            <person name="Eloe-Fadrosh E.A."/>
            <person name="Pietrasiak N."/>
        </authorList>
    </citation>
    <scope>NUCLEOTIDE SEQUENCE</scope>
    <source>
        <strain evidence="3">CPER-KK1</strain>
    </source>
</reference>
<evidence type="ECO:0000256" key="1">
    <source>
        <dbReference type="PROSITE-ProRule" id="PRU00339"/>
    </source>
</evidence>
<dbReference type="PROSITE" id="PS51375">
    <property type="entry name" value="PPR"/>
    <property type="match status" value="1"/>
</dbReference>
<keyword evidence="2" id="KW-0812">Transmembrane</keyword>
<accession>A0A951UBD4</accession>